<dbReference type="PROSITE" id="PS51932">
    <property type="entry name" value="BMV"/>
    <property type="match status" value="1"/>
</dbReference>
<evidence type="ECO:0000256" key="3">
    <source>
        <dbReference type="ARBA" id="ARBA00024446"/>
    </source>
</evidence>
<evidence type="ECO:0000313" key="4">
    <source>
        <dbReference type="EMBL" id="SEA61568.1"/>
    </source>
</evidence>
<dbReference type="PANTHER" id="PTHR36539:SF2">
    <property type="entry name" value="ETHANOLAMINE UTILIZATION PROTEIN"/>
    <property type="match status" value="1"/>
</dbReference>
<evidence type="ECO:0000256" key="1">
    <source>
        <dbReference type="ARBA" id="ARBA00023587"/>
    </source>
</evidence>
<keyword evidence="3" id="KW-1283">Bacterial microcompartment</keyword>
<reference evidence="4 5" key="1">
    <citation type="submission" date="2016-10" db="EMBL/GenBank/DDBJ databases">
        <authorList>
            <person name="de Groot N.N."/>
        </authorList>
    </citation>
    <scope>NUCLEOTIDE SEQUENCE [LARGE SCALE GENOMIC DNA]</scope>
    <source>
        <strain evidence="4 5">SR12</strain>
    </source>
</reference>
<dbReference type="OrthoDB" id="196195at2"/>
<gene>
    <name evidence="4" type="ORF">SAMN04515656_11637</name>
</gene>
<protein>
    <submittedName>
        <fullName evidence="4">Ethanolamine utilization protein EutN</fullName>
    </submittedName>
</protein>
<dbReference type="InterPro" id="IPR004992">
    <property type="entry name" value="EutN_CcmL"/>
</dbReference>
<sequence length="93" mass="9697">MKVGEVIGSVWATRKMDKLNGFKLMLVKPYQVEIGKGQGDPFVAVDTIGAGIGETVIVVGGSSARGAAEDSHCPVDAAIIGIIDDMEIHRSDG</sequence>
<name>A0A1H4CMM2_9FIRM</name>
<dbReference type="Proteomes" id="UP000199394">
    <property type="component" value="Unassembled WGS sequence"/>
</dbReference>
<proteinExistence type="predicted"/>
<dbReference type="RefSeq" id="WP_090308209.1">
    <property type="nucleotide sequence ID" value="NZ_FNRK01000016.1"/>
</dbReference>
<dbReference type="AlphaFoldDB" id="A0A1H4CMM2"/>
<keyword evidence="5" id="KW-1185">Reference proteome</keyword>
<dbReference type="STRING" id="81409.SAMN04515656_11637"/>
<dbReference type="SUPFAM" id="SSF159133">
    <property type="entry name" value="EutN/CcmL-like"/>
    <property type="match status" value="1"/>
</dbReference>
<dbReference type="PANTHER" id="PTHR36539">
    <property type="entry name" value="ETHANOLAMINE UTILIZATION PROTEIN EUTN"/>
    <property type="match status" value="1"/>
</dbReference>
<dbReference type="EMBL" id="FNRK01000016">
    <property type="protein sequence ID" value="SEA61568.1"/>
    <property type="molecule type" value="Genomic_DNA"/>
</dbReference>
<dbReference type="CDD" id="cd01614">
    <property type="entry name" value="EutN_CcmL"/>
    <property type="match status" value="1"/>
</dbReference>
<evidence type="ECO:0000256" key="2">
    <source>
        <dbReference type="ARBA" id="ARBA00023669"/>
    </source>
</evidence>
<keyword evidence="2" id="KW-1282">Carboxysome</keyword>
<comment type="subcellular location">
    <subcellularLocation>
        <location evidence="1">Carboxysome</location>
    </subcellularLocation>
</comment>
<dbReference type="InterPro" id="IPR036677">
    <property type="entry name" value="EutN_CcmL_sf"/>
</dbReference>
<evidence type="ECO:0000313" key="5">
    <source>
        <dbReference type="Proteomes" id="UP000199394"/>
    </source>
</evidence>
<organism evidence="4 5">
    <name type="scientific">Eubacterium aggregans</name>
    <dbReference type="NCBI Taxonomy" id="81409"/>
    <lineage>
        <taxon>Bacteria</taxon>
        <taxon>Bacillati</taxon>
        <taxon>Bacillota</taxon>
        <taxon>Clostridia</taxon>
        <taxon>Eubacteriales</taxon>
        <taxon>Eubacteriaceae</taxon>
        <taxon>Eubacterium</taxon>
    </lineage>
</organism>
<dbReference type="Gene3D" id="2.40.50.220">
    <property type="entry name" value="EutN/Ccml"/>
    <property type="match status" value="1"/>
</dbReference>
<accession>A0A1H4CMM2</accession>
<dbReference type="Pfam" id="PF03319">
    <property type="entry name" value="EutN_CcmL"/>
    <property type="match status" value="1"/>
</dbReference>
<dbReference type="GO" id="GO:0031470">
    <property type="term" value="C:carboxysome"/>
    <property type="evidence" value="ECO:0007669"/>
    <property type="project" value="UniProtKB-SubCell"/>
</dbReference>